<sequence>MTLALRNRLCSLAAALTLTAAALVTPARSILADQAGGQDANRVVAIGGSVTEVVFALGEQGRLIARDTTSVYPAEANELPDVGYIRALSPEGVLSVNPDLVLMLEGSGPQETVEVLKKSGVAIADIPQTFTAEGILGKVRAVGAALGVEDKAEDLAGKLEADLAAARQDASGKAAGVRVLFILSTKGGRILASGRETAADGILKLAGADNAVADFAGYKQLSDEAILSAAPDVVLMMDRTGDHDAGAGDLFSHPALAETPAGKHQRLVKMGGQYLLGFGPRTAEAIRELSVQLAEIRS</sequence>
<keyword evidence="4" id="KW-1185">Reference proteome</keyword>
<feature type="signal peptide" evidence="1">
    <location>
        <begin position="1"/>
        <end position="22"/>
    </location>
</feature>
<organism evidence="3 4">
    <name type="scientific">Roseibium sediminicola</name>
    <dbReference type="NCBI Taxonomy" id="2933272"/>
    <lineage>
        <taxon>Bacteria</taxon>
        <taxon>Pseudomonadati</taxon>
        <taxon>Pseudomonadota</taxon>
        <taxon>Alphaproteobacteria</taxon>
        <taxon>Hyphomicrobiales</taxon>
        <taxon>Stappiaceae</taxon>
        <taxon>Roseibium</taxon>
    </lineage>
</organism>
<reference evidence="3" key="1">
    <citation type="submission" date="2022-04" db="EMBL/GenBank/DDBJ databases">
        <title>Roseibium sp. CAU 1639 isolated from mud.</title>
        <authorList>
            <person name="Kim W."/>
        </authorList>
    </citation>
    <scope>NUCLEOTIDE SEQUENCE</scope>
    <source>
        <strain evidence="3">CAU 1639</strain>
    </source>
</reference>
<comment type="caution">
    <text evidence="3">The sequence shown here is derived from an EMBL/GenBank/DDBJ whole genome shotgun (WGS) entry which is preliminary data.</text>
</comment>
<keyword evidence="1" id="KW-0732">Signal</keyword>
<dbReference type="RefSeq" id="WP_248154391.1">
    <property type="nucleotide sequence ID" value="NZ_JALNMJ010000007.1"/>
</dbReference>
<protein>
    <submittedName>
        <fullName evidence="3">ABC transporter substrate-binding protein</fullName>
    </submittedName>
</protein>
<dbReference type="PANTHER" id="PTHR30535">
    <property type="entry name" value="VITAMIN B12-BINDING PROTEIN"/>
    <property type="match status" value="1"/>
</dbReference>
<dbReference type="SUPFAM" id="SSF53807">
    <property type="entry name" value="Helical backbone' metal receptor"/>
    <property type="match status" value="1"/>
</dbReference>
<feature type="domain" description="Fe/B12 periplasmic-binding" evidence="2">
    <location>
        <begin position="42"/>
        <end position="297"/>
    </location>
</feature>
<evidence type="ECO:0000256" key="1">
    <source>
        <dbReference type="SAM" id="SignalP"/>
    </source>
</evidence>
<evidence type="ECO:0000313" key="4">
    <source>
        <dbReference type="Proteomes" id="UP001431221"/>
    </source>
</evidence>
<name>A0ABT0GU64_9HYPH</name>
<dbReference type="PROSITE" id="PS50983">
    <property type="entry name" value="FE_B12_PBP"/>
    <property type="match status" value="1"/>
</dbReference>
<proteinExistence type="predicted"/>
<dbReference type="Pfam" id="PF01497">
    <property type="entry name" value="Peripla_BP_2"/>
    <property type="match status" value="1"/>
</dbReference>
<evidence type="ECO:0000313" key="3">
    <source>
        <dbReference type="EMBL" id="MCK7612980.1"/>
    </source>
</evidence>
<dbReference type="InterPro" id="IPR002491">
    <property type="entry name" value="ABC_transptr_periplasmic_BD"/>
</dbReference>
<dbReference type="Proteomes" id="UP001431221">
    <property type="component" value="Unassembled WGS sequence"/>
</dbReference>
<gene>
    <name evidence="3" type="ORF">M0H32_12460</name>
</gene>
<dbReference type="CDD" id="cd01149">
    <property type="entry name" value="HutB"/>
    <property type="match status" value="1"/>
</dbReference>
<dbReference type="Gene3D" id="3.40.50.1980">
    <property type="entry name" value="Nitrogenase molybdenum iron protein domain"/>
    <property type="match status" value="2"/>
</dbReference>
<dbReference type="InterPro" id="IPR050902">
    <property type="entry name" value="ABC_Transporter_SBP"/>
</dbReference>
<dbReference type="EMBL" id="JALNMJ010000007">
    <property type="protein sequence ID" value="MCK7612980.1"/>
    <property type="molecule type" value="Genomic_DNA"/>
</dbReference>
<evidence type="ECO:0000259" key="2">
    <source>
        <dbReference type="PROSITE" id="PS50983"/>
    </source>
</evidence>
<feature type="chain" id="PRO_5046545974" evidence="1">
    <location>
        <begin position="23"/>
        <end position="298"/>
    </location>
</feature>
<dbReference type="PANTHER" id="PTHR30535:SF4">
    <property type="entry name" value="HEMIN-BINDING PERIPLASMIC PROTEIN HMUT"/>
    <property type="match status" value="1"/>
</dbReference>
<accession>A0ABT0GU64</accession>